<name>A0A437D9Q8_ORYJA</name>
<reference evidence="1 2" key="1">
    <citation type="submission" date="2018-11" db="EMBL/GenBank/DDBJ databases">
        <authorList>
            <person name="Lopez-Roques C."/>
            <person name="Donnadieu C."/>
            <person name="Bouchez O."/>
            <person name="Klopp C."/>
            <person name="Cabau C."/>
            <person name="Zahm M."/>
        </authorList>
    </citation>
    <scope>NUCLEOTIDE SEQUENCE [LARGE SCALE GENOMIC DNA]</scope>
    <source>
        <strain evidence="1">RS831</strain>
        <tissue evidence="1">Whole body</tissue>
    </source>
</reference>
<evidence type="ECO:0000313" key="1">
    <source>
        <dbReference type="EMBL" id="RVE71776.1"/>
    </source>
</evidence>
<protein>
    <submittedName>
        <fullName evidence="1">Uncharacterized protein</fullName>
    </submittedName>
</protein>
<proteinExistence type="predicted"/>
<dbReference type="AlphaFoldDB" id="A0A437D9Q8"/>
<evidence type="ECO:0000313" key="2">
    <source>
        <dbReference type="Proteomes" id="UP000283210"/>
    </source>
</evidence>
<dbReference type="EMBL" id="CM012442">
    <property type="protein sequence ID" value="RVE71776.1"/>
    <property type="molecule type" value="Genomic_DNA"/>
</dbReference>
<organism evidence="1 2">
    <name type="scientific">Oryzias javanicus</name>
    <name type="common">Javanese ricefish</name>
    <name type="synonym">Aplocheilus javanicus</name>
    <dbReference type="NCBI Taxonomy" id="123683"/>
    <lineage>
        <taxon>Eukaryota</taxon>
        <taxon>Metazoa</taxon>
        <taxon>Chordata</taxon>
        <taxon>Craniata</taxon>
        <taxon>Vertebrata</taxon>
        <taxon>Euteleostomi</taxon>
        <taxon>Actinopterygii</taxon>
        <taxon>Neopterygii</taxon>
        <taxon>Teleostei</taxon>
        <taxon>Neoteleostei</taxon>
        <taxon>Acanthomorphata</taxon>
        <taxon>Ovalentaria</taxon>
        <taxon>Atherinomorphae</taxon>
        <taxon>Beloniformes</taxon>
        <taxon>Adrianichthyidae</taxon>
        <taxon>Oryziinae</taxon>
        <taxon>Oryzias</taxon>
    </lineage>
</organism>
<keyword evidence="2" id="KW-1185">Reference proteome</keyword>
<accession>A0A437D9Q8</accession>
<reference evidence="1 2" key="2">
    <citation type="submission" date="2019-01" db="EMBL/GenBank/DDBJ databases">
        <title>A chromosome length genome reference of the Java medaka (oryzias javanicus).</title>
        <authorList>
            <person name="Herpin A."/>
            <person name="Takehana Y."/>
            <person name="Naruse K."/>
            <person name="Ansai S."/>
            <person name="Kawaguchi M."/>
        </authorList>
    </citation>
    <scope>NUCLEOTIDE SEQUENCE [LARGE SCALE GENOMIC DNA]</scope>
    <source>
        <strain evidence="1">RS831</strain>
        <tissue evidence="1">Whole body</tissue>
    </source>
</reference>
<gene>
    <name evidence="1" type="ORF">OJAV_G00055200</name>
</gene>
<sequence length="75" mass="8099">MPSGDPVTSTEVFITLHHLCSRLKLGHAGACQGKVAPCFLWWPCGTRKQTERCQLEDGLCGLALHPPTPTGSCDH</sequence>
<dbReference type="Proteomes" id="UP000283210">
    <property type="component" value="Chromosome 6"/>
</dbReference>